<evidence type="ECO:0000313" key="7">
    <source>
        <dbReference type="EMBL" id="KAA5605225.1"/>
    </source>
</evidence>
<keyword evidence="8" id="KW-1185">Reference proteome</keyword>
<organism evidence="7 8">
    <name type="scientific">Roseospira marina</name>
    <dbReference type="NCBI Taxonomy" id="140057"/>
    <lineage>
        <taxon>Bacteria</taxon>
        <taxon>Pseudomonadati</taxon>
        <taxon>Pseudomonadota</taxon>
        <taxon>Alphaproteobacteria</taxon>
        <taxon>Rhodospirillales</taxon>
        <taxon>Rhodospirillaceae</taxon>
        <taxon>Roseospira</taxon>
    </lineage>
</organism>
<keyword evidence="5 6" id="KW-0472">Membrane</keyword>
<evidence type="ECO:0000256" key="6">
    <source>
        <dbReference type="SAM" id="Phobius"/>
    </source>
</evidence>
<keyword evidence="3 6" id="KW-0812">Transmembrane</keyword>
<dbReference type="AlphaFoldDB" id="A0A5M6IBV8"/>
<evidence type="ECO:0000256" key="4">
    <source>
        <dbReference type="ARBA" id="ARBA00022989"/>
    </source>
</evidence>
<dbReference type="GO" id="GO:0043190">
    <property type="term" value="C:ATP-binding cassette (ABC) transporter complex"/>
    <property type="evidence" value="ECO:0007669"/>
    <property type="project" value="TreeGrafter"/>
</dbReference>
<evidence type="ECO:0000256" key="2">
    <source>
        <dbReference type="ARBA" id="ARBA00022475"/>
    </source>
</evidence>
<sequence length="415" mass="46442">MPTASRPRARRMRNSCAGRMRNRYLPAFGVTRWRLYSRAMRLTTRYILRQLVIALVLGTTALMVLLWLIHSLRFFDAFINKGLSVGTFLKLTVLLMPGFLTFFLPIALFGVILFVYNRMTADRELMVLQSSGLSRWRVGSPALLLAGVLTAVGFYLTLDAVPRLESAFNALHFEIRHEITKLALTEGAFTEVSDTLTIYVRDSTERGDLEGLIIHDSRDPDAEVTITARRGALVYDHDQPRVMMVNGVRQERDRETGRVSFLFFDSHAMPIAASDAESVVRVPETRERSTWDLLTLQEGERMASNAPYLFTERNVRRARMEAHLRLAKPLSNLAFALVGLGALLSGEFNRSGRNTRVAVAVVVVVLAQAAVLGAGNLARTDLLYLPLLYVGPLGSMALGLWWMLRYPRPGGAARS</sequence>
<evidence type="ECO:0000256" key="5">
    <source>
        <dbReference type="ARBA" id="ARBA00023136"/>
    </source>
</evidence>
<feature type="transmembrane region" description="Helical" evidence="6">
    <location>
        <begin position="357"/>
        <end position="377"/>
    </location>
</feature>
<comment type="caution">
    <text evidence="7">The sequence shown here is derived from an EMBL/GenBank/DDBJ whole genome shotgun (WGS) entry which is preliminary data.</text>
</comment>
<protein>
    <submittedName>
        <fullName evidence="7">YjgP/YjgQ family permease</fullName>
    </submittedName>
</protein>
<feature type="transmembrane region" description="Helical" evidence="6">
    <location>
        <begin position="138"/>
        <end position="158"/>
    </location>
</feature>
<dbReference type="PANTHER" id="PTHR33529:SF6">
    <property type="entry name" value="YJGP_YJGQ FAMILY PERMEASE"/>
    <property type="match status" value="1"/>
</dbReference>
<reference evidence="7 8" key="1">
    <citation type="submission" date="2019-09" db="EMBL/GenBank/DDBJ databases">
        <title>Genome sequence of Roseospira marina, one of the more divergent members of the non-sulfur purple photosynthetic bacterial family, the Rhodospirillaceae.</title>
        <authorList>
            <person name="Meyer T."/>
            <person name="Kyndt J."/>
        </authorList>
    </citation>
    <scope>NUCLEOTIDE SEQUENCE [LARGE SCALE GENOMIC DNA]</scope>
    <source>
        <strain evidence="7 8">DSM 15113</strain>
    </source>
</reference>
<comment type="subcellular location">
    <subcellularLocation>
        <location evidence="1">Cell membrane</location>
        <topology evidence="1">Multi-pass membrane protein</topology>
    </subcellularLocation>
</comment>
<dbReference type="OrthoDB" id="8477889at2"/>
<gene>
    <name evidence="7" type="ORF">F1188_11670</name>
</gene>
<evidence type="ECO:0000256" key="1">
    <source>
        <dbReference type="ARBA" id="ARBA00004651"/>
    </source>
</evidence>
<keyword evidence="4 6" id="KW-1133">Transmembrane helix</keyword>
<feature type="transmembrane region" description="Helical" evidence="6">
    <location>
        <begin position="89"/>
        <end position="117"/>
    </location>
</feature>
<dbReference type="GO" id="GO:0015920">
    <property type="term" value="P:lipopolysaccharide transport"/>
    <property type="evidence" value="ECO:0007669"/>
    <property type="project" value="TreeGrafter"/>
</dbReference>
<dbReference type="Proteomes" id="UP000324065">
    <property type="component" value="Unassembled WGS sequence"/>
</dbReference>
<proteinExistence type="predicted"/>
<dbReference type="Pfam" id="PF03739">
    <property type="entry name" value="LptF_LptG"/>
    <property type="match status" value="1"/>
</dbReference>
<name>A0A5M6IBV8_9PROT</name>
<feature type="transmembrane region" description="Helical" evidence="6">
    <location>
        <begin position="326"/>
        <end position="345"/>
    </location>
</feature>
<keyword evidence="2" id="KW-1003">Cell membrane</keyword>
<dbReference type="InterPro" id="IPR005495">
    <property type="entry name" value="LptG/LptF_permease"/>
</dbReference>
<accession>A0A5M6IBV8</accession>
<evidence type="ECO:0000313" key="8">
    <source>
        <dbReference type="Proteomes" id="UP000324065"/>
    </source>
</evidence>
<feature type="transmembrane region" description="Helical" evidence="6">
    <location>
        <begin position="383"/>
        <end position="404"/>
    </location>
</feature>
<evidence type="ECO:0000256" key="3">
    <source>
        <dbReference type="ARBA" id="ARBA00022692"/>
    </source>
</evidence>
<dbReference type="PANTHER" id="PTHR33529">
    <property type="entry name" value="SLR0882 PROTEIN-RELATED"/>
    <property type="match status" value="1"/>
</dbReference>
<feature type="transmembrane region" description="Helical" evidence="6">
    <location>
        <begin position="46"/>
        <end position="69"/>
    </location>
</feature>
<dbReference type="EMBL" id="VWPJ01000010">
    <property type="protein sequence ID" value="KAA5605225.1"/>
    <property type="molecule type" value="Genomic_DNA"/>
</dbReference>